<dbReference type="KEGG" id="mbd:MEBOL_001359"/>
<dbReference type="PROSITE" id="PS51257">
    <property type="entry name" value="PROKAR_LIPOPROTEIN"/>
    <property type="match status" value="1"/>
</dbReference>
<organism evidence="2 3">
    <name type="scientific">Melittangium boletus DSM 14713</name>
    <dbReference type="NCBI Taxonomy" id="1294270"/>
    <lineage>
        <taxon>Bacteria</taxon>
        <taxon>Pseudomonadati</taxon>
        <taxon>Myxococcota</taxon>
        <taxon>Myxococcia</taxon>
        <taxon>Myxococcales</taxon>
        <taxon>Cystobacterineae</taxon>
        <taxon>Archangiaceae</taxon>
        <taxon>Melittangium</taxon>
    </lineage>
</organism>
<feature type="transmembrane region" description="Helical" evidence="1">
    <location>
        <begin position="126"/>
        <end position="152"/>
    </location>
</feature>
<dbReference type="OrthoDB" id="5523249at2"/>
<dbReference type="Proteomes" id="UP000217289">
    <property type="component" value="Chromosome"/>
</dbReference>
<reference evidence="2 3" key="1">
    <citation type="submission" date="2017-06" db="EMBL/GenBank/DDBJ databases">
        <authorList>
            <person name="Kim H.J."/>
            <person name="Triplett B.A."/>
        </authorList>
    </citation>
    <scope>NUCLEOTIDE SEQUENCE [LARGE SCALE GENOMIC DNA]</scope>
    <source>
        <strain evidence="2 3">DSM 14713</strain>
    </source>
</reference>
<gene>
    <name evidence="2" type="ORF">MEBOL_001359</name>
</gene>
<evidence type="ECO:0000256" key="1">
    <source>
        <dbReference type="SAM" id="Phobius"/>
    </source>
</evidence>
<keyword evidence="1" id="KW-0812">Transmembrane</keyword>
<keyword evidence="1" id="KW-0472">Membrane</keyword>
<evidence type="ECO:0008006" key="4">
    <source>
        <dbReference type="Google" id="ProtNLM"/>
    </source>
</evidence>
<name>A0A250I7R9_9BACT</name>
<accession>A0A250I7R9</accession>
<protein>
    <recommendedName>
        <fullName evidence="4">Lipoprotein</fullName>
    </recommendedName>
</protein>
<dbReference type="AlphaFoldDB" id="A0A250I7R9"/>
<evidence type="ECO:0000313" key="3">
    <source>
        <dbReference type="Proteomes" id="UP000217289"/>
    </source>
</evidence>
<keyword evidence="3" id="KW-1185">Reference proteome</keyword>
<evidence type="ECO:0000313" key="2">
    <source>
        <dbReference type="EMBL" id="ATB27914.1"/>
    </source>
</evidence>
<proteinExistence type="predicted"/>
<keyword evidence="1" id="KW-1133">Transmembrane helix</keyword>
<dbReference type="RefSeq" id="WP_157774797.1">
    <property type="nucleotide sequence ID" value="NZ_CP022163.1"/>
</dbReference>
<dbReference type="EMBL" id="CP022163">
    <property type="protein sequence ID" value="ATB27914.1"/>
    <property type="molecule type" value="Genomic_DNA"/>
</dbReference>
<sequence length="156" mass="17241">MAPRVLIIAMVMAGLGCAHARKPENRIYVISEDTRGIYTALGTGGSGTRDCQSEHEQCFRRCWQKSRPPYPHKHDEWYYKRCTADCSQAYNECMDEQEDTRGDVKTLEFSSADQAIEWLRNNKAKVAIGAIVIIAGVTFVVTTGGTGALVLAPLAL</sequence>